<dbReference type="RefSeq" id="WP_242337943.1">
    <property type="nucleotide sequence ID" value="NZ_CP071872.1"/>
</dbReference>
<keyword evidence="2" id="KW-1185">Reference proteome</keyword>
<evidence type="ECO:0000313" key="2">
    <source>
        <dbReference type="Proteomes" id="UP000828924"/>
    </source>
</evidence>
<evidence type="ECO:0000313" key="1">
    <source>
        <dbReference type="EMBL" id="UNM15827.1"/>
    </source>
</evidence>
<sequence length="58" mass="6522">MTTVPAGSRIKVIRCWAPYTGAPAKNCTQPPGHDGDHLHEYTGLSWPAEPRTHRVYHR</sequence>
<reference evidence="1 2" key="1">
    <citation type="submission" date="2021-03" db="EMBL/GenBank/DDBJ databases">
        <title>Complete genome of Streptomyces formicae strain 1H-GS9 (DSM 100524).</title>
        <authorList>
            <person name="Atanasov K.E."/>
            <person name="Altabella T."/>
            <person name="Ferrer A."/>
        </authorList>
    </citation>
    <scope>NUCLEOTIDE SEQUENCE [LARGE SCALE GENOMIC DNA]</scope>
    <source>
        <strain evidence="1 2">1H-GS9</strain>
    </source>
</reference>
<protein>
    <submittedName>
        <fullName evidence="1">Uncharacterized protein</fullName>
    </submittedName>
</protein>
<dbReference type="EMBL" id="CP071872">
    <property type="protein sequence ID" value="UNM15827.1"/>
    <property type="molecule type" value="Genomic_DNA"/>
</dbReference>
<accession>A0ABY3WT50</accession>
<proteinExistence type="predicted"/>
<gene>
    <name evidence="1" type="ORF">J4032_34075</name>
</gene>
<dbReference type="Proteomes" id="UP000828924">
    <property type="component" value="Chromosome"/>
</dbReference>
<organism evidence="1 2">
    <name type="scientific">Streptomyces formicae</name>
    <dbReference type="NCBI Taxonomy" id="1616117"/>
    <lineage>
        <taxon>Bacteria</taxon>
        <taxon>Bacillati</taxon>
        <taxon>Actinomycetota</taxon>
        <taxon>Actinomycetes</taxon>
        <taxon>Kitasatosporales</taxon>
        <taxon>Streptomycetaceae</taxon>
        <taxon>Streptomyces</taxon>
    </lineage>
</organism>
<name>A0ABY3WT50_9ACTN</name>